<gene>
    <name evidence="14" type="ORF">C1707_19500</name>
    <name evidence="15" type="ORF">CFHF_24870</name>
</gene>
<dbReference type="InterPro" id="IPR037066">
    <property type="entry name" value="Plug_dom_sf"/>
</dbReference>
<feature type="signal peptide" evidence="12">
    <location>
        <begin position="1"/>
        <end position="30"/>
    </location>
</feature>
<dbReference type="OrthoDB" id="7051241at2"/>
<dbReference type="Gene3D" id="3.55.50.30">
    <property type="match status" value="1"/>
</dbReference>
<keyword evidence="4" id="KW-0406">Ion transport</keyword>
<dbReference type="CDD" id="cd01347">
    <property type="entry name" value="ligand_gated_channel"/>
    <property type="match status" value="1"/>
</dbReference>
<dbReference type="EMBL" id="CP026100">
    <property type="protein sequence ID" value="AYV48270.1"/>
    <property type="molecule type" value="Genomic_DNA"/>
</dbReference>
<keyword evidence="9 10" id="KW-0998">Cell outer membrane</keyword>
<evidence type="ECO:0000256" key="11">
    <source>
        <dbReference type="RuleBase" id="RU003357"/>
    </source>
</evidence>
<keyword evidence="2 10" id="KW-0813">Transport</keyword>
<evidence type="ECO:0000256" key="5">
    <source>
        <dbReference type="ARBA" id="ARBA00022692"/>
    </source>
</evidence>
<protein>
    <submittedName>
        <fullName evidence="15">TonB-dependent receptor</fullName>
    </submittedName>
</protein>
<accession>A0A2N5CL39</accession>
<evidence type="ECO:0000256" key="4">
    <source>
        <dbReference type="ARBA" id="ARBA00022496"/>
    </source>
</evidence>
<keyword evidence="17" id="KW-1185">Reference proteome</keyword>
<dbReference type="RefSeq" id="WP_101715609.1">
    <property type="nucleotide sequence ID" value="NZ_CP026100.1"/>
</dbReference>
<evidence type="ECO:0000256" key="6">
    <source>
        <dbReference type="ARBA" id="ARBA00023004"/>
    </source>
</evidence>
<dbReference type="Pfam" id="PF00593">
    <property type="entry name" value="TonB_dep_Rec_b-barrel"/>
    <property type="match status" value="1"/>
</dbReference>
<dbReference type="InterPro" id="IPR012910">
    <property type="entry name" value="Plug_dom"/>
</dbReference>
<comment type="subcellular location">
    <subcellularLocation>
        <location evidence="1 10">Cell outer membrane</location>
        <topology evidence="1 10">Multi-pass membrane protein</topology>
    </subcellularLocation>
</comment>
<evidence type="ECO:0000313" key="17">
    <source>
        <dbReference type="Proteomes" id="UP000281192"/>
    </source>
</evidence>
<evidence type="ECO:0000259" key="13">
    <source>
        <dbReference type="SMART" id="SM00965"/>
    </source>
</evidence>
<feature type="chain" id="PRO_5044577600" evidence="12">
    <location>
        <begin position="31"/>
        <end position="995"/>
    </location>
</feature>
<dbReference type="PANTHER" id="PTHR47234">
    <property type="match status" value="1"/>
</dbReference>
<dbReference type="Pfam" id="PF07660">
    <property type="entry name" value="STN"/>
    <property type="match status" value="1"/>
</dbReference>
<evidence type="ECO:0000256" key="10">
    <source>
        <dbReference type="PROSITE-ProRule" id="PRU01360"/>
    </source>
</evidence>
<keyword evidence="5 10" id="KW-0812">Transmembrane</keyword>
<dbReference type="InterPro" id="IPR000531">
    <property type="entry name" value="Beta-barrel_TonB"/>
</dbReference>
<dbReference type="Proteomes" id="UP000281192">
    <property type="component" value="Chromosome"/>
</dbReference>
<keyword evidence="7 11" id="KW-0798">TonB box</keyword>
<keyword evidence="8 10" id="KW-0472">Membrane</keyword>
<dbReference type="Gene3D" id="2.40.170.20">
    <property type="entry name" value="TonB-dependent receptor, beta-barrel domain"/>
    <property type="match status" value="1"/>
</dbReference>
<keyword evidence="12" id="KW-0732">Signal</keyword>
<dbReference type="PANTHER" id="PTHR47234:SF1">
    <property type="entry name" value="TONB-DEPENDENT RECEPTOR"/>
    <property type="match status" value="1"/>
</dbReference>
<dbReference type="InterPro" id="IPR039426">
    <property type="entry name" value="TonB-dep_rcpt-like"/>
</dbReference>
<dbReference type="GO" id="GO:0009279">
    <property type="term" value="C:cell outer membrane"/>
    <property type="evidence" value="ECO:0007669"/>
    <property type="project" value="UniProtKB-SubCell"/>
</dbReference>
<dbReference type="GO" id="GO:0006826">
    <property type="term" value="P:iron ion transport"/>
    <property type="evidence" value="ECO:0007669"/>
    <property type="project" value="UniProtKB-KW"/>
</dbReference>
<evidence type="ECO:0000256" key="9">
    <source>
        <dbReference type="ARBA" id="ARBA00023237"/>
    </source>
</evidence>
<organism evidence="15 16">
    <name type="scientific">Caulobacter flavus</name>
    <dbReference type="NCBI Taxonomy" id="1679497"/>
    <lineage>
        <taxon>Bacteria</taxon>
        <taxon>Pseudomonadati</taxon>
        <taxon>Pseudomonadota</taxon>
        <taxon>Alphaproteobacteria</taxon>
        <taxon>Caulobacterales</taxon>
        <taxon>Caulobacteraceae</taxon>
        <taxon>Caulobacter</taxon>
    </lineage>
</organism>
<comment type="similarity">
    <text evidence="10 11">Belongs to the TonB-dependent receptor family.</text>
</comment>
<dbReference type="Gene3D" id="2.170.130.10">
    <property type="entry name" value="TonB-dependent receptor, plug domain"/>
    <property type="match status" value="1"/>
</dbReference>
<proteinExistence type="inferred from homology"/>
<evidence type="ECO:0000313" key="16">
    <source>
        <dbReference type="Proteomes" id="UP000234483"/>
    </source>
</evidence>
<reference evidence="14 17" key="2">
    <citation type="submission" date="2018-01" db="EMBL/GenBank/DDBJ databases">
        <title>Complete genome sequence of Caulobacter flavus RHGG3.</title>
        <authorList>
            <person name="Yang E."/>
        </authorList>
    </citation>
    <scope>NUCLEOTIDE SEQUENCE [LARGE SCALE GENOMIC DNA]</scope>
    <source>
        <strain evidence="14 17">RHGG3</strain>
    </source>
</reference>
<keyword evidence="6" id="KW-0408">Iron</keyword>
<dbReference type="EMBL" id="PJRQ01000052">
    <property type="protein sequence ID" value="PLR06430.1"/>
    <property type="molecule type" value="Genomic_DNA"/>
</dbReference>
<evidence type="ECO:0000256" key="7">
    <source>
        <dbReference type="ARBA" id="ARBA00023077"/>
    </source>
</evidence>
<dbReference type="InterPro" id="IPR011662">
    <property type="entry name" value="Secretin/TonB_short_N"/>
</dbReference>
<keyword evidence="15" id="KW-0675">Receptor</keyword>
<evidence type="ECO:0000256" key="8">
    <source>
        <dbReference type="ARBA" id="ARBA00023136"/>
    </source>
</evidence>
<evidence type="ECO:0000256" key="3">
    <source>
        <dbReference type="ARBA" id="ARBA00022452"/>
    </source>
</evidence>
<dbReference type="SMART" id="SM00965">
    <property type="entry name" value="STN"/>
    <property type="match status" value="1"/>
</dbReference>
<dbReference type="PROSITE" id="PS52016">
    <property type="entry name" value="TONB_DEPENDENT_REC_3"/>
    <property type="match status" value="1"/>
</dbReference>
<keyword evidence="3 10" id="KW-1134">Transmembrane beta strand</keyword>
<evidence type="ECO:0000256" key="2">
    <source>
        <dbReference type="ARBA" id="ARBA00022448"/>
    </source>
</evidence>
<evidence type="ECO:0000256" key="12">
    <source>
        <dbReference type="SAM" id="SignalP"/>
    </source>
</evidence>
<dbReference type="KEGG" id="cfh:C1707_19500"/>
<sequence length="995" mass="104872">MSHSFRRRLSSSLTHAALLAALAAPTLVVAQPQQFAFDVPAGPLDKALLAFADQSKLQVLYDDATVQGRLAARLQGRFTAEDGLKRLLAKSDITAQQIRPGVYVLKRLSVATTPPLSAAEPLIAEPATELAELIVTGSFIRGAPPSSPIVTVSRDDIDRSGRASVADLLAALPQNYGNAASPTAAIGLADTSGVNGSMAQGVNLRGLGANATLVLVNGRRMAGSGLKGDFGDISAVPTAAVQRVEVLLDGASALYGSDAVAGVVNVIPRRDFDGGETRIRIGGARGGAEQVQVSQALGRAWRSGHVLLALEYQADAELKASERAYTATTDLRALGGTDHRTIYSMPANIIAYSASAGAYVPTYAVPATGAKAASDLIAGGRNLQNNREAFSALPRQTRYSAYLDARQELTDRLTLSGDLRFTRRDFAYSGQGTPSIFQITSANPNFLSPDGASSQLIAYYFGKELGAARTSGRSKSLGASSGLDAKLWGDWRGEAYLAYAEQQTFSAIPRQLSSSALNEALGNTPDNPATSFSTARDGYFNPFGAGAANSAAMLNFIGSGWQTTDTVARVGTANLKADGSLLQLPGGALKLAVGAQFRQEQFRTRSLVSSSAAAPAVYGGRTFMRNISAAFAEIRAPLVGEANARPGLQRLELSLAGRVERYEAQGSSATPKAGLLWAPTSDLAIRGTYGQSYRAPGLTELHEVRVISPSTLTASNGQILSIVQYGGNLDLKPETATSWTLGFDWTPTFAPGLSVSATTFDTNFKDRIGRPVLENFQQALTDPAFAPFVSRVSPATSPADLARVQALVAESTGTSIKLYPLNSFGAIIDARVVNAAELRVRGLDLSATYTFNLGADRLSVGGNATYLFDFKRRLTPTAAISELVDTAGNPVDLRLRGLASWARGPFGANLTINYVDDYAAAASQRVDSWTTVDLQLTWTAPAKTGALKGVGLALSAQNLFDQDPPFYDSALGIGYDAANADPLGRFVSVQLTKRW</sequence>
<evidence type="ECO:0000313" key="15">
    <source>
        <dbReference type="EMBL" id="PLR06430.1"/>
    </source>
</evidence>
<feature type="domain" description="Secretin/TonB short N-terminal" evidence="13">
    <location>
        <begin position="57"/>
        <end position="108"/>
    </location>
</feature>
<dbReference type="AlphaFoldDB" id="A0A2N5CL39"/>
<dbReference type="Proteomes" id="UP000234483">
    <property type="component" value="Unassembled WGS sequence"/>
</dbReference>
<evidence type="ECO:0000313" key="14">
    <source>
        <dbReference type="EMBL" id="AYV48270.1"/>
    </source>
</evidence>
<keyword evidence="4" id="KW-0410">Iron transport</keyword>
<dbReference type="SUPFAM" id="SSF56935">
    <property type="entry name" value="Porins"/>
    <property type="match status" value="1"/>
</dbReference>
<dbReference type="InterPro" id="IPR036942">
    <property type="entry name" value="Beta-barrel_TonB_sf"/>
</dbReference>
<name>A0A2N5CL39_9CAUL</name>
<reference evidence="15 16" key="1">
    <citation type="submission" date="2017-12" db="EMBL/GenBank/DDBJ databases">
        <title>The genome sequence of Caulobacter flavus CGMCC1 15093.</title>
        <authorList>
            <person name="Gao J."/>
            <person name="Mao X."/>
            <person name="Sun J."/>
        </authorList>
    </citation>
    <scope>NUCLEOTIDE SEQUENCE [LARGE SCALE GENOMIC DNA]</scope>
    <source>
        <strain evidence="15 16">CGMCC1 15093</strain>
    </source>
</reference>
<evidence type="ECO:0000256" key="1">
    <source>
        <dbReference type="ARBA" id="ARBA00004571"/>
    </source>
</evidence>
<dbReference type="Pfam" id="PF07715">
    <property type="entry name" value="Plug"/>
    <property type="match status" value="1"/>
</dbReference>